<dbReference type="InterPro" id="IPR042099">
    <property type="entry name" value="ANL_N_sf"/>
</dbReference>
<dbReference type="RefSeq" id="WP_205003589.1">
    <property type="nucleotide sequence ID" value="NZ_JBHLTV010000010.1"/>
</dbReference>
<sequence length="509" mass="55668">MLLTDLLTKNIKTFGEYPFLYFKNHSYSNLETLHYAEKGAAGLRHLGISRGDRVIVCLPNMPEVIFSYQAIARIGAIIVPVMHLLHGKEIGYIAGHSEAKAVITSSEILPKVKEGLSESKRKPYIITVDQVADDVIGFYELAALADGTESSGERDTGIDENETAVVLYTSGTTGKPKGVRLTHKNLYSNAESAAVNNKERGTTIGVLPLAHVYGLTTSNICFLTGSSMIIFSKFDVSKVFKAIETYKVRSFSAVPAMVHAMLSSSDSDLYDLSSLKKVSSGSAPMPLALIRAFKEKFNADVLEGYGLSEAAPIVTAHREGLPYKPGSVGVPINGVDIRIVNEKGHELPAGEIGELIVRGDNVTPGYFQNDEETKKVLKDGWLHTGDLARADEDGYLYIVDRKKDLIIRGGFNIYPRDLEELLISHHAVSEAAVIGVPDERMGEEVLAYVVKNPGFDITEAELIQFCQTHLAKNKTPRKVIFIDALPRNSVGKVLKTKLRQLAEGVDLFS</sequence>
<evidence type="ECO:0000313" key="6">
    <source>
        <dbReference type="Proteomes" id="UP000808914"/>
    </source>
</evidence>
<evidence type="ECO:0000259" key="4">
    <source>
        <dbReference type="Pfam" id="PF13193"/>
    </source>
</evidence>
<dbReference type="EC" id="6.2.1.3" evidence="5"/>
<dbReference type="Pfam" id="PF13193">
    <property type="entry name" value="AMP-binding_C"/>
    <property type="match status" value="1"/>
</dbReference>
<dbReference type="InterPro" id="IPR025110">
    <property type="entry name" value="AMP-bd_C"/>
</dbReference>
<dbReference type="PANTHER" id="PTHR24096">
    <property type="entry name" value="LONG-CHAIN-FATTY-ACID--COA LIGASE"/>
    <property type="match status" value="1"/>
</dbReference>
<proteinExistence type="inferred from homology"/>
<dbReference type="PANTHER" id="PTHR24096:SF149">
    <property type="entry name" value="AMP-BINDING DOMAIN-CONTAINING PROTEIN-RELATED"/>
    <property type="match status" value="1"/>
</dbReference>
<comment type="similarity">
    <text evidence="1">Belongs to the ATP-dependent AMP-binding enzyme family.</text>
</comment>
<keyword evidence="2 5" id="KW-0436">Ligase</keyword>
<dbReference type="Pfam" id="PF00501">
    <property type="entry name" value="AMP-binding"/>
    <property type="match status" value="1"/>
</dbReference>
<dbReference type="NCBIfam" id="NF004837">
    <property type="entry name" value="PRK06187.1"/>
    <property type="match status" value="1"/>
</dbReference>
<evidence type="ECO:0000256" key="1">
    <source>
        <dbReference type="ARBA" id="ARBA00006432"/>
    </source>
</evidence>
<dbReference type="PROSITE" id="PS00455">
    <property type="entry name" value="AMP_BINDING"/>
    <property type="match status" value="1"/>
</dbReference>
<dbReference type="InterPro" id="IPR020845">
    <property type="entry name" value="AMP-binding_CS"/>
</dbReference>
<name>A0ABS2PZY1_9BACL</name>
<reference evidence="5 6" key="1">
    <citation type="submission" date="2021-01" db="EMBL/GenBank/DDBJ databases">
        <title>Genomic Encyclopedia of Type Strains, Phase IV (KMG-IV): sequencing the most valuable type-strain genomes for metagenomic binning, comparative biology and taxonomic classification.</title>
        <authorList>
            <person name="Goeker M."/>
        </authorList>
    </citation>
    <scope>NUCLEOTIDE SEQUENCE [LARGE SCALE GENOMIC DNA]</scope>
    <source>
        <strain evidence="5 6">DSM 28236</strain>
    </source>
</reference>
<gene>
    <name evidence="5" type="ORF">JOD45_001834</name>
</gene>
<feature type="domain" description="AMP-dependent synthetase/ligase" evidence="3">
    <location>
        <begin position="9"/>
        <end position="367"/>
    </location>
</feature>
<keyword evidence="6" id="KW-1185">Reference proteome</keyword>
<dbReference type="GO" id="GO:0004467">
    <property type="term" value="F:long-chain fatty acid-CoA ligase activity"/>
    <property type="evidence" value="ECO:0007669"/>
    <property type="project" value="UniProtKB-EC"/>
</dbReference>
<dbReference type="InterPro" id="IPR045851">
    <property type="entry name" value="AMP-bd_C_sf"/>
</dbReference>
<dbReference type="SUPFAM" id="SSF56801">
    <property type="entry name" value="Acetyl-CoA synthetase-like"/>
    <property type="match status" value="1"/>
</dbReference>
<dbReference type="Gene3D" id="3.40.50.12780">
    <property type="entry name" value="N-terminal domain of ligase-like"/>
    <property type="match status" value="1"/>
</dbReference>
<comment type="caution">
    <text evidence="5">The sequence shown here is derived from an EMBL/GenBank/DDBJ whole genome shotgun (WGS) entry which is preliminary data.</text>
</comment>
<organism evidence="5 6">
    <name type="scientific">Scopulibacillus daqui</name>
    <dbReference type="NCBI Taxonomy" id="1469162"/>
    <lineage>
        <taxon>Bacteria</taxon>
        <taxon>Bacillati</taxon>
        <taxon>Bacillota</taxon>
        <taxon>Bacilli</taxon>
        <taxon>Bacillales</taxon>
        <taxon>Sporolactobacillaceae</taxon>
        <taxon>Scopulibacillus</taxon>
    </lineage>
</organism>
<dbReference type="InterPro" id="IPR000873">
    <property type="entry name" value="AMP-dep_synth/lig_dom"/>
</dbReference>
<dbReference type="Proteomes" id="UP000808914">
    <property type="component" value="Unassembled WGS sequence"/>
</dbReference>
<evidence type="ECO:0000256" key="2">
    <source>
        <dbReference type="ARBA" id="ARBA00022598"/>
    </source>
</evidence>
<protein>
    <submittedName>
        <fullName evidence="5">Long-chain acyl-CoA synthetase</fullName>
        <ecNumber evidence="5">6.2.1.3</ecNumber>
    </submittedName>
</protein>
<dbReference type="Gene3D" id="3.30.300.30">
    <property type="match status" value="1"/>
</dbReference>
<evidence type="ECO:0000259" key="3">
    <source>
        <dbReference type="Pfam" id="PF00501"/>
    </source>
</evidence>
<accession>A0ABS2PZY1</accession>
<feature type="domain" description="AMP-binding enzyme C-terminal" evidence="4">
    <location>
        <begin position="418"/>
        <end position="492"/>
    </location>
</feature>
<evidence type="ECO:0000313" key="5">
    <source>
        <dbReference type="EMBL" id="MBM7645616.1"/>
    </source>
</evidence>
<dbReference type="EMBL" id="JAFBER010000010">
    <property type="protein sequence ID" value="MBM7645616.1"/>
    <property type="molecule type" value="Genomic_DNA"/>
</dbReference>